<dbReference type="InterPro" id="IPR032675">
    <property type="entry name" value="LRR_dom_sf"/>
</dbReference>
<feature type="compositionally biased region" description="Basic and acidic residues" evidence="5">
    <location>
        <begin position="174"/>
        <end position="192"/>
    </location>
</feature>
<feature type="region of interest" description="Disordered" evidence="5">
    <location>
        <begin position="1"/>
        <end position="57"/>
    </location>
</feature>
<feature type="compositionally biased region" description="Basic and acidic residues" evidence="5">
    <location>
        <begin position="1"/>
        <end position="22"/>
    </location>
</feature>
<comment type="caution">
    <text evidence="7">The sequence shown here is derived from an EMBL/GenBank/DDBJ whole genome shotgun (WGS) entry which is preliminary data.</text>
</comment>
<feature type="compositionally biased region" description="Polar residues" evidence="5">
    <location>
        <begin position="228"/>
        <end position="238"/>
    </location>
</feature>
<evidence type="ECO:0000256" key="4">
    <source>
        <dbReference type="ARBA" id="ARBA00022840"/>
    </source>
</evidence>
<keyword evidence="4" id="KW-0067">ATP-binding</keyword>
<dbReference type="InterPro" id="IPR027417">
    <property type="entry name" value="P-loop_NTPase"/>
</dbReference>
<feature type="domain" description="NACHT" evidence="6">
    <location>
        <begin position="344"/>
        <end position="508"/>
    </location>
</feature>
<proteinExistence type="predicted"/>
<evidence type="ECO:0000313" key="7">
    <source>
        <dbReference type="EMBL" id="CAK8686044.1"/>
    </source>
</evidence>
<dbReference type="PANTHER" id="PTHR24106">
    <property type="entry name" value="NACHT, LRR AND CARD DOMAINS-CONTAINING"/>
    <property type="match status" value="1"/>
</dbReference>
<feature type="compositionally biased region" description="Low complexity" evidence="5">
    <location>
        <begin position="239"/>
        <end position="253"/>
    </location>
</feature>
<dbReference type="InterPro" id="IPR007111">
    <property type="entry name" value="NACHT_NTPase"/>
</dbReference>
<evidence type="ECO:0000259" key="6">
    <source>
        <dbReference type="Pfam" id="PF05729"/>
    </source>
</evidence>
<evidence type="ECO:0000256" key="2">
    <source>
        <dbReference type="ARBA" id="ARBA00022737"/>
    </source>
</evidence>
<feature type="compositionally biased region" description="Polar residues" evidence="5">
    <location>
        <begin position="201"/>
        <end position="214"/>
    </location>
</feature>
<dbReference type="Gene3D" id="3.80.10.10">
    <property type="entry name" value="Ribonuclease Inhibitor"/>
    <property type="match status" value="1"/>
</dbReference>
<keyword evidence="1" id="KW-0433">Leucine-rich repeat</keyword>
<dbReference type="Pfam" id="PF05729">
    <property type="entry name" value="NACHT"/>
    <property type="match status" value="1"/>
</dbReference>
<feature type="region of interest" description="Disordered" evidence="5">
    <location>
        <begin position="159"/>
        <end position="216"/>
    </location>
</feature>
<dbReference type="InterPro" id="IPR051261">
    <property type="entry name" value="NLR"/>
</dbReference>
<dbReference type="EMBL" id="CAWYQH010000101">
    <property type="protein sequence ID" value="CAK8686044.1"/>
    <property type="molecule type" value="Genomic_DNA"/>
</dbReference>
<organism evidence="7 8">
    <name type="scientific">Clavelina lepadiformis</name>
    <name type="common">Light-bulb sea squirt</name>
    <name type="synonym">Ascidia lepadiformis</name>
    <dbReference type="NCBI Taxonomy" id="159417"/>
    <lineage>
        <taxon>Eukaryota</taxon>
        <taxon>Metazoa</taxon>
        <taxon>Chordata</taxon>
        <taxon>Tunicata</taxon>
        <taxon>Ascidiacea</taxon>
        <taxon>Aplousobranchia</taxon>
        <taxon>Clavelinidae</taxon>
        <taxon>Clavelina</taxon>
    </lineage>
</organism>
<keyword evidence="3" id="KW-0547">Nucleotide-binding</keyword>
<evidence type="ECO:0000256" key="1">
    <source>
        <dbReference type="ARBA" id="ARBA00022614"/>
    </source>
</evidence>
<keyword evidence="2" id="KW-0677">Repeat</keyword>
<keyword evidence="8" id="KW-1185">Reference proteome</keyword>
<dbReference type="Proteomes" id="UP001642483">
    <property type="component" value="Unassembled WGS sequence"/>
</dbReference>
<dbReference type="Gene3D" id="3.40.50.300">
    <property type="entry name" value="P-loop containing nucleotide triphosphate hydrolases"/>
    <property type="match status" value="1"/>
</dbReference>
<evidence type="ECO:0000256" key="3">
    <source>
        <dbReference type="ARBA" id="ARBA00022741"/>
    </source>
</evidence>
<dbReference type="SUPFAM" id="SSF52540">
    <property type="entry name" value="P-loop containing nucleoside triphosphate hydrolases"/>
    <property type="match status" value="1"/>
</dbReference>
<reference evidence="7 8" key="1">
    <citation type="submission" date="2024-02" db="EMBL/GenBank/DDBJ databases">
        <authorList>
            <person name="Daric V."/>
            <person name="Darras S."/>
        </authorList>
    </citation>
    <scope>NUCLEOTIDE SEQUENCE [LARGE SCALE GENOMIC DNA]</scope>
</reference>
<protein>
    <recommendedName>
        <fullName evidence="6">NACHT domain-containing protein</fullName>
    </recommendedName>
</protein>
<gene>
    <name evidence="7" type="ORF">CVLEPA_LOCUS17956</name>
</gene>
<name>A0ABP0G5H5_CLALP</name>
<sequence length="909" mass="102513">MSLPEDKILHQDESTTLEHDASNESSSSQDEEQPEMSIDLTLHEERSSPGQGLQRLESTEASQSVIVAEQGLVDLVEKLTAAGPVTLNITAEIHHHDNKEIHQAAGDIQFFHQDIGNQTSVNFAEGATLCNLEMKSPPQDSSNNQPSIQLPERVGSRIAGAKTCQPSSSSQQTELRENVENEPVKPHLDRVLSEQAAGPSQVANATGTPGTAQIKQPIECTVTNETPHTITSADNQPMASSPPSTSSTATPTPGEQAIKTFTDYKRTYEDEEDVHFEVSFGNVNPSSIPIVYPRVAKVDIYNEQKNLEKEYTPSKTRMKQLQKDFQHSEEIQFQQLLEEKEKHRFILIVGNPGSGKTVSCKRLSKQSDKFPHSVCINARFIDIDYENQLSIRELFIDRPYSELPEATRNLTWEWILQNQRKCMLLIDGLDQVAWNLPEKLPRFGIDQKMSACELVASIWNRNLLKDVFVVVTSRPHAALAIPKSLRPKAVYYLQDFSSEDAKQLFRFYTGAVDDSLWNKMETDAPNLHSFCLSPLIVQFVARACLSKSENAFPVFNSLSRVFVTALNDLQHCDNSKQLHLNDNVLRLAKVAFDATKESTVVISERKLIQEGLDVESVQDIVIVFNNRKGASAKVIKGQRKLHFSHQTVQECLAAFHVLQSMSVADFKDFVKRKLFRDEWSMVRQFTCGMLIDIASSTGDDDMEWIQNLTEDPQTAADIEEKRRLLIEALESNLDHFTSLTWNKWSRDDKRRYISLLIDIAECAHDDLNTKVEAKFPEVFDLNWLPLNTTTTALLCQRLSKQNNLKGLYLSGCFSAPADVGRVISAIIQMPAKLQWLDISDNKLPELRPPEFFAQVENRLDMRGCFYDDDGGFRFPNDEEKSRIQGILDQLDDTTLEVVLGYGVILSPQK</sequence>
<accession>A0ABP0G5H5</accession>
<feature type="region of interest" description="Disordered" evidence="5">
    <location>
        <begin position="228"/>
        <end position="255"/>
    </location>
</feature>
<feature type="compositionally biased region" description="Polar residues" evidence="5">
    <location>
        <begin position="164"/>
        <end position="173"/>
    </location>
</feature>
<evidence type="ECO:0000313" key="8">
    <source>
        <dbReference type="Proteomes" id="UP001642483"/>
    </source>
</evidence>
<dbReference type="SUPFAM" id="SSF52047">
    <property type="entry name" value="RNI-like"/>
    <property type="match status" value="1"/>
</dbReference>
<evidence type="ECO:0000256" key="5">
    <source>
        <dbReference type="SAM" id="MobiDB-lite"/>
    </source>
</evidence>